<accession>A0ABX8VQZ2</accession>
<dbReference type="RefSeq" id="WP_220046567.1">
    <property type="nucleotide sequence ID" value="NZ_CP080334.1"/>
</dbReference>
<protein>
    <submittedName>
        <fullName evidence="1">Uncharacterized protein</fullName>
    </submittedName>
</protein>
<organism evidence="1 2">
    <name type="scientific">Mycolicibacterium pallens</name>
    <dbReference type="NCBI Taxonomy" id="370524"/>
    <lineage>
        <taxon>Bacteria</taxon>
        <taxon>Bacillati</taxon>
        <taxon>Actinomycetota</taxon>
        <taxon>Actinomycetes</taxon>
        <taxon>Mycobacteriales</taxon>
        <taxon>Mycobacteriaceae</taxon>
        <taxon>Mycolicibacterium</taxon>
    </lineage>
</organism>
<evidence type="ECO:0000313" key="1">
    <source>
        <dbReference type="EMBL" id="QYL20233.1"/>
    </source>
</evidence>
<dbReference type="EMBL" id="CP080334">
    <property type="protein sequence ID" value="QYL20233.1"/>
    <property type="molecule type" value="Genomic_DNA"/>
</dbReference>
<geneLocation type="plasmid" evidence="1 2">
    <name>unnamed1</name>
</geneLocation>
<name>A0ABX8VQZ2_9MYCO</name>
<evidence type="ECO:0000313" key="2">
    <source>
        <dbReference type="Proteomes" id="UP000825367"/>
    </source>
</evidence>
<reference evidence="1 2" key="1">
    <citation type="submission" date="2021-07" db="EMBL/GenBank/DDBJ databases">
        <title>Whole genome sequencing of non-tuberculosis mycobacteria type-strains.</title>
        <authorList>
            <person name="Igarashi Y."/>
            <person name="Osugi A."/>
            <person name="Mitarai S."/>
        </authorList>
    </citation>
    <scope>NUCLEOTIDE SEQUENCE [LARGE SCALE GENOMIC DNA]</scope>
    <source>
        <strain evidence="1 2">JCM 16370</strain>
        <plasmid evidence="1 2">unnamed1</plasmid>
    </source>
</reference>
<gene>
    <name evidence="1" type="ORF">K0O64_29525</name>
</gene>
<keyword evidence="2" id="KW-1185">Reference proteome</keyword>
<dbReference type="Proteomes" id="UP000825367">
    <property type="component" value="Plasmid unnamed1"/>
</dbReference>
<proteinExistence type="predicted"/>
<keyword evidence="1" id="KW-0614">Plasmid</keyword>
<sequence length="52" mass="5596">MEMLRVLEMRGDTAGLAALMSYLVDGVSTAVQQPVRPWDIATIASETPPHAV</sequence>